<reference evidence="2" key="1">
    <citation type="journal article" date="2021" name="BMC Genomics">
        <title>Chromosome-level genome assembly and manually-curated proteome of model necrotroph Parastagonospora nodorum Sn15 reveals a genome-wide trove of candidate effector homologs, and redundancy of virulence-related functions within an accessory chromosome.</title>
        <authorList>
            <person name="Bertazzoni S."/>
            <person name="Jones D.A.B."/>
            <person name="Phan H.T."/>
            <person name="Tan K.-C."/>
            <person name="Hane J.K."/>
        </authorList>
    </citation>
    <scope>NUCLEOTIDE SEQUENCE [LARGE SCALE GENOMIC DNA]</scope>
    <source>
        <strain evidence="2">SN15 / ATCC MYA-4574 / FGSC 10173)</strain>
    </source>
</reference>
<organism evidence="1 2">
    <name type="scientific">Phaeosphaeria nodorum (strain SN15 / ATCC MYA-4574 / FGSC 10173)</name>
    <name type="common">Glume blotch fungus</name>
    <name type="synonym">Parastagonospora nodorum</name>
    <dbReference type="NCBI Taxonomy" id="321614"/>
    <lineage>
        <taxon>Eukaryota</taxon>
        <taxon>Fungi</taxon>
        <taxon>Dikarya</taxon>
        <taxon>Ascomycota</taxon>
        <taxon>Pezizomycotina</taxon>
        <taxon>Dothideomycetes</taxon>
        <taxon>Pleosporomycetidae</taxon>
        <taxon>Pleosporales</taxon>
        <taxon>Pleosporineae</taxon>
        <taxon>Phaeosphaeriaceae</taxon>
        <taxon>Parastagonospora</taxon>
    </lineage>
</organism>
<gene>
    <name evidence="1" type="ORF">JI435_140050</name>
</gene>
<proteinExistence type="predicted"/>
<accession>A0A7U2F3U0</accession>
<protein>
    <submittedName>
        <fullName evidence="1">Uncharacterized protein</fullName>
    </submittedName>
</protein>
<name>A0A7U2F3U0_PHANO</name>
<evidence type="ECO:0000313" key="2">
    <source>
        <dbReference type="Proteomes" id="UP000663193"/>
    </source>
</evidence>
<dbReference type="Proteomes" id="UP000663193">
    <property type="component" value="Chromosome 7"/>
</dbReference>
<dbReference type="VEuPathDB" id="FungiDB:JI435_140050"/>
<keyword evidence="2" id="KW-1185">Reference proteome</keyword>
<sequence>MTSFPLHLPALPALPGHNRFMRCNTHRTLCWRAWCIASISTRVRPVSSPGVVKAGIVEHDERSKCAIVISSRMTRWVRYVWYRGAGKKMPSEMLRGSCSV</sequence>
<dbReference type="AlphaFoldDB" id="A0A7U2F3U0"/>
<dbReference type="EMBL" id="CP069029">
    <property type="protein sequence ID" value="QRC97113.1"/>
    <property type="molecule type" value="Genomic_DNA"/>
</dbReference>
<evidence type="ECO:0000313" key="1">
    <source>
        <dbReference type="EMBL" id="QRC97113.1"/>
    </source>
</evidence>